<dbReference type="Proteomes" id="UP000182652">
    <property type="component" value="Unassembled WGS sequence"/>
</dbReference>
<organism evidence="3 4">
    <name type="scientific">Arthrobacter woluwensis</name>
    <dbReference type="NCBI Taxonomy" id="156980"/>
    <lineage>
        <taxon>Bacteria</taxon>
        <taxon>Bacillati</taxon>
        <taxon>Actinomycetota</taxon>
        <taxon>Actinomycetes</taxon>
        <taxon>Micrococcales</taxon>
        <taxon>Micrococcaceae</taxon>
        <taxon>Arthrobacter</taxon>
    </lineage>
</organism>
<dbReference type="STRING" id="156980.SAMN04489745_1852"/>
<evidence type="ECO:0000259" key="2">
    <source>
        <dbReference type="SMART" id="SM00062"/>
    </source>
</evidence>
<dbReference type="Pfam" id="PF00497">
    <property type="entry name" value="SBP_bac_3"/>
    <property type="match status" value="1"/>
</dbReference>
<evidence type="ECO:0000313" key="3">
    <source>
        <dbReference type="EMBL" id="SEC01677.1"/>
    </source>
</evidence>
<reference evidence="3 4" key="1">
    <citation type="submission" date="2016-10" db="EMBL/GenBank/DDBJ databases">
        <authorList>
            <person name="de Groot N.N."/>
        </authorList>
    </citation>
    <scope>NUCLEOTIDE SEQUENCE [LARGE SCALE GENOMIC DNA]</scope>
    <source>
        <strain evidence="3 4">DSM 10495</strain>
    </source>
</reference>
<dbReference type="Gene3D" id="3.40.190.10">
    <property type="entry name" value="Periplasmic binding protein-like II"/>
    <property type="match status" value="2"/>
</dbReference>
<keyword evidence="1" id="KW-0732">Signal</keyword>
<evidence type="ECO:0000256" key="1">
    <source>
        <dbReference type="ARBA" id="ARBA00022729"/>
    </source>
</evidence>
<dbReference type="SMART" id="SM00062">
    <property type="entry name" value="PBPb"/>
    <property type="match status" value="1"/>
</dbReference>
<dbReference type="RefSeq" id="WP_066210462.1">
    <property type="nucleotide sequence ID" value="NZ_FNSN01000003.1"/>
</dbReference>
<dbReference type="PANTHER" id="PTHR35936:SF17">
    <property type="entry name" value="ARGININE-BINDING EXTRACELLULAR PROTEIN ARTP"/>
    <property type="match status" value="1"/>
</dbReference>
<dbReference type="SUPFAM" id="SSF53850">
    <property type="entry name" value="Periplasmic binding protein-like II"/>
    <property type="match status" value="1"/>
</dbReference>
<evidence type="ECO:0000313" key="4">
    <source>
        <dbReference type="Proteomes" id="UP000182652"/>
    </source>
</evidence>
<dbReference type="AlphaFoldDB" id="A0A1H4P2G2"/>
<name>A0A1H4P2G2_9MICC</name>
<accession>A0A1H4P2G2</accession>
<sequence length="333" mass="33677">MKKLAPKKTAEKITAGSLVRRTALTLTALALVAGTAACTNTETPTAAGNPGASGTAAPGGVGAGGRAAAEAVQADPAVEALVPAALKQKGALSLVTDPTYAPITFTDSSGAFVGLEPDLAVAVGKKMGLKADFSKGDFNGIIAGIQAKRYDASWAAFSITADRAAQVDMVSYMKGGTSVMVKKGNPSGVQKVEDLCGKTVAAQTGTTQALSVLPAFQKQCADAGKGQITALILPQQDNVNQAVSTGRAQAMAADNALVAYYSQLQPDVFSAVDSILVEPALTGVITNKADASLARAFQKALGSLMADGTYQKILSAWGMSASAIPASEINPVK</sequence>
<dbReference type="PANTHER" id="PTHR35936">
    <property type="entry name" value="MEMBRANE-BOUND LYTIC MUREIN TRANSGLYCOSYLASE F"/>
    <property type="match status" value="1"/>
</dbReference>
<dbReference type="CDD" id="cd01004">
    <property type="entry name" value="PBP2_MidA_like"/>
    <property type="match status" value="1"/>
</dbReference>
<proteinExistence type="predicted"/>
<dbReference type="EMBL" id="FNSN01000003">
    <property type="protein sequence ID" value="SEC01677.1"/>
    <property type="molecule type" value="Genomic_DNA"/>
</dbReference>
<feature type="domain" description="Solute-binding protein family 3/N-terminal" evidence="2">
    <location>
        <begin position="91"/>
        <end position="321"/>
    </location>
</feature>
<keyword evidence="4" id="KW-1185">Reference proteome</keyword>
<gene>
    <name evidence="3" type="ORF">SAMN04489745_1852</name>
</gene>
<protein>
    <submittedName>
        <fullName evidence="3">Polar amino acid transport system substrate-binding protein</fullName>
    </submittedName>
</protein>
<dbReference type="InterPro" id="IPR001638">
    <property type="entry name" value="Solute-binding_3/MltF_N"/>
</dbReference>